<keyword evidence="1 2" id="KW-0238">DNA-binding</keyword>
<proteinExistence type="predicted"/>
<feature type="DNA-binding region" description="H-T-H motif" evidence="2">
    <location>
        <begin position="39"/>
        <end position="58"/>
    </location>
</feature>
<keyword evidence="5" id="KW-1185">Reference proteome</keyword>
<dbReference type="Pfam" id="PF00440">
    <property type="entry name" value="TetR_N"/>
    <property type="match status" value="1"/>
</dbReference>
<dbReference type="GO" id="GO:0003700">
    <property type="term" value="F:DNA-binding transcription factor activity"/>
    <property type="evidence" value="ECO:0007669"/>
    <property type="project" value="TreeGrafter"/>
</dbReference>
<dbReference type="PRINTS" id="PR00455">
    <property type="entry name" value="HTHTETR"/>
</dbReference>
<organism evidence="4 5">
    <name type="scientific">Amycolatopsis pithecellobii</name>
    <dbReference type="NCBI Taxonomy" id="664692"/>
    <lineage>
        <taxon>Bacteria</taxon>
        <taxon>Bacillati</taxon>
        <taxon>Actinomycetota</taxon>
        <taxon>Actinomycetes</taxon>
        <taxon>Pseudonocardiales</taxon>
        <taxon>Pseudonocardiaceae</taxon>
        <taxon>Amycolatopsis</taxon>
    </lineage>
</organism>
<evidence type="ECO:0000256" key="1">
    <source>
        <dbReference type="ARBA" id="ARBA00023125"/>
    </source>
</evidence>
<dbReference type="InterPro" id="IPR001647">
    <property type="entry name" value="HTH_TetR"/>
</dbReference>
<dbReference type="PANTHER" id="PTHR30055">
    <property type="entry name" value="HTH-TYPE TRANSCRIPTIONAL REGULATOR RUTR"/>
    <property type="match status" value="1"/>
</dbReference>
<protein>
    <submittedName>
        <fullName evidence="4">TetR family transcriptional regulator</fullName>
    </submittedName>
</protein>
<feature type="domain" description="HTH tetR-type" evidence="3">
    <location>
        <begin position="16"/>
        <end position="76"/>
    </location>
</feature>
<dbReference type="SUPFAM" id="SSF46689">
    <property type="entry name" value="Homeodomain-like"/>
    <property type="match status" value="1"/>
</dbReference>
<dbReference type="RefSeq" id="WP_154755987.1">
    <property type="nucleotide sequence ID" value="NZ_WMBA01000007.1"/>
</dbReference>
<dbReference type="InterPro" id="IPR050109">
    <property type="entry name" value="HTH-type_TetR-like_transc_reg"/>
</dbReference>
<dbReference type="PROSITE" id="PS50977">
    <property type="entry name" value="HTH_TETR_2"/>
    <property type="match status" value="1"/>
</dbReference>
<evidence type="ECO:0000256" key="2">
    <source>
        <dbReference type="PROSITE-ProRule" id="PRU00335"/>
    </source>
</evidence>
<dbReference type="Gene3D" id="1.10.357.10">
    <property type="entry name" value="Tetracycline Repressor, domain 2"/>
    <property type="match status" value="1"/>
</dbReference>
<dbReference type="Pfam" id="PF17929">
    <property type="entry name" value="TetR_C_34"/>
    <property type="match status" value="1"/>
</dbReference>
<name>A0A6N7YZC3_9PSEU</name>
<accession>A0A6N7YZC3</accession>
<dbReference type="InterPro" id="IPR009057">
    <property type="entry name" value="Homeodomain-like_sf"/>
</dbReference>
<sequence length="215" mass="23180">MSQAKFLRARSPEHKQERRDAILSAARDLATASGVRNVTLGAIADAVGLAKSNVVRYFGTREEIYLALTAECWREWAAEVLRRLAAGDGVVDALAETLAARTLLCDLLSQMQINLEHNVAVPAASDFKRTALDALTELGKAVAAADPTLTDDESFELVGAAMAFAGTFYPASKPSPTMAEVYAQHPELAFACLPFLPTLKRILRILLAGLHATRD</sequence>
<evidence type="ECO:0000313" key="4">
    <source>
        <dbReference type="EMBL" id="MTD53759.1"/>
    </source>
</evidence>
<dbReference type="EMBL" id="WMBA01000007">
    <property type="protein sequence ID" value="MTD53759.1"/>
    <property type="molecule type" value="Genomic_DNA"/>
</dbReference>
<dbReference type="OrthoDB" id="6637160at2"/>
<evidence type="ECO:0000259" key="3">
    <source>
        <dbReference type="PROSITE" id="PS50977"/>
    </source>
</evidence>
<dbReference type="Proteomes" id="UP000440096">
    <property type="component" value="Unassembled WGS sequence"/>
</dbReference>
<gene>
    <name evidence="4" type="ORF">GKO32_07145</name>
</gene>
<reference evidence="4 5" key="1">
    <citation type="submission" date="2019-11" db="EMBL/GenBank/DDBJ databases">
        <title>Draft genome of Amycolatopsis RM579.</title>
        <authorList>
            <person name="Duangmal K."/>
            <person name="Mingma R."/>
        </authorList>
    </citation>
    <scope>NUCLEOTIDE SEQUENCE [LARGE SCALE GENOMIC DNA]</scope>
    <source>
        <strain evidence="4 5">RM579</strain>
    </source>
</reference>
<evidence type="ECO:0000313" key="5">
    <source>
        <dbReference type="Proteomes" id="UP000440096"/>
    </source>
</evidence>
<dbReference type="PANTHER" id="PTHR30055:SF178">
    <property type="entry name" value="POSSIBLE TRANSCRIPTIONAL REGULATORY PROTEIN"/>
    <property type="match status" value="1"/>
</dbReference>
<dbReference type="InterPro" id="IPR041483">
    <property type="entry name" value="TetR_C_34"/>
</dbReference>
<dbReference type="AlphaFoldDB" id="A0A6N7YZC3"/>
<dbReference type="GO" id="GO:0000976">
    <property type="term" value="F:transcription cis-regulatory region binding"/>
    <property type="evidence" value="ECO:0007669"/>
    <property type="project" value="TreeGrafter"/>
</dbReference>
<comment type="caution">
    <text evidence="4">The sequence shown here is derived from an EMBL/GenBank/DDBJ whole genome shotgun (WGS) entry which is preliminary data.</text>
</comment>